<dbReference type="AlphaFoldDB" id="A0ABC8TLD3"/>
<evidence type="ECO:0000313" key="3">
    <source>
        <dbReference type="Proteomes" id="UP001642360"/>
    </source>
</evidence>
<dbReference type="PANTHER" id="PTHR44259:SF15">
    <property type="entry name" value="F-BOX PROTEIN KIB2-RELATED"/>
    <property type="match status" value="1"/>
</dbReference>
<dbReference type="InterPro" id="IPR050942">
    <property type="entry name" value="F-box_BR-signaling"/>
</dbReference>
<dbReference type="Pfam" id="PF03478">
    <property type="entry name" value="Beta-prop_KIB1-4"/>
    <property type="match status" value="1"/>
</dbReference>
<keyword evidence="3" id="KW-1185">Reference proteome</keyword>
<dbReference type="InterPro" id="IPR036322">
    <property type="entry name" value="WD40_repeat_dom_sf"/>
</dbReference>
<sequence length="378" mass="43728">MADLKTPSMMLVSQEEYEDERRLCCFNIQQKRAKNMSTKLQNSRFFGSSHGWVMVLDERADPYLLNPFSYARIRLPPKETFPHILGVSKGYDNQHFIVDYWYEGLVVRRQLSIKELQCGLVIKGVLSSDPSRNMNSYKVIVIYGYESKLAFFNYRDSSWTDLDGNHGPYSDIMWHNNQLFALSDKGSIEVWDFENPRSMKTMVIQPFFPGKSWRSTEGLYSSRCYLVESSGELLLVVRYVGEFVGHDGVPVYEADLLTDEDTHPLVCPYRTLQFHVYKLSFIKNKWVEVDGLEDRALFVGGNHSMSISALDFPECKKNSIYFTDDYLERINEDYLYGGHDLGVFSLEDSSVEPFYPCDSERIEPPPIWLVPTPCVVIN</sequence>
<dbReference type="EMBL" id="CAUOFW020004935">
    <property type="protein sequence ID" value="CAK9167774.1"/>
    <property type="molecule type" value="Genomic_DNA"/>
</dbReference>
<feature type="domain" description="KIB1-4 beta-propeller" evidence="1">
    <location>
        <begin position="37"/>
        <end position="345"/>
    </location>
</feature>
<proteinExistence type="predicted"/>
<comment type="caution">
    <text evidence="2">The sequence shown here is derived from an EMBL/GenBank/DDBJ whole genome shotgun (WGS) entry which is preliminary data.</text>
</comment>
<organism evidence="2 3">
    <name type="scientific">Ilex paraguariensis</name>
    <name type="common">yerba mate</name>
    <dbReference type="NCBI Taxonomy" id="185542"/>
    <lineage>
        <taxon>Eukaryota</taxon>
        <taxon>Viridiplantae</taxon>
        <taxon>Streptophyta</taxon>
        <taxon>Embryophyta</taxon>
        <taxon>Tracheophyta</taxon>
        <taxon>Spermatophyta</taxon>
        <taxon>Magnoliopsida</taxon>
        <taxon>eudicotyledons</taxon>
        <taxon>Gunneridae</taxon>
        <taxon>Pentapetalae</taxon>
        <taxon>asterids</taxon>
        <taxon>campanulids</taxon>
        <taxon>Aquifoliales</taxon>
        <taxon>Aquifoliaceae</taxon>
        <taxon>Ilex</taxon>
    </lineage>
</organism>
<protein>
    <recommendedName>
        <fullName evidence="1">KIB1-4 beta-propeller domain-containing protein</fullName>
    </recommendedName>
</protein>
<dbReference type="SUPFAM" id="SSF50978">
    <property type="entry name" value="WD40 repeat-like"/>
    <property type="match status" value="1"/>
</dbReference>
<gene>
    <name evidence="2" type="ORF">ILEXP_LOCUS37079</name>
</gene>
<dbReference type="PANTHER" id="PTHR44259">
    <property type="entry name" value="OS07G0183000 PROTEIN-RELATED"/>
    <property type="match status" value="1"/>
</dbReference>
<reference evidence="2 3" key="1">
    <citation type="submission" date="2024-02" db="EMBL/GenBank/DDBJ databases">
        <authorList>
            <person name="Vignale AGUSTIN F."/>
            <person name="Sosa J E."/>
            <person name="Modenutti C."/>
        </authorList>
    </citation>
    <scope>NUCLEOTIDE SEQUENCE [LARGE SCALE GENOMIC DNA]</scope>
</reference>
<dbReference type="Proteomes" id="UP001642360">
    <property type="component" value="Unassembled WGS sequence"/>
</dbReference>
<name>A0ABC8TLD3_9AQUA</name>
<accession>A0ABC8TLD3</accession>
<evidence type="ECO:0000259" key="1">
    <source>
        <dbReference type="Pfam" id="PF03478"/>
    </source>
</evidence>
<evidence type="ECO:0000313" key="2">
    <source>
        <dbReference type="EMBL" id="CAK9167774.1"/>
    </source>
</evidence>
<dbReference type="InterPro" id="IPR005174">
    <property type="entry name" value="KIB1-4_b-propeller"/>
</dbReference>